<proteinExistence type="predicted"/>
<organism evidence="1 2">
    <name type="scientific">Hyalomma asiaticum</name>
    <name type="common">Tick</name>
    <dbReference type="NCBI Taxonomy" id="266040"/>
    <lineage>
        <taxon>Eukaryota</taxon>
        <taxon>Metazoa</taxon>
        <taxon>Ecdysozoa</taxon>
        <taxon>Arthropoda</taxon>
        <taxon>Chelicerata</taxon>
        <taxon>Arachnida</taxon>
        <taxon>Acari</taxon>
        <taxon>Parasitiformes</taxon>
        <taxon>Ixodida</taxon>
        <taxon>Ixodoidea</taxon>
        <taxon>Ixodidae</taxon>
        <taxon>Hyalomminae</taxon>
        <taxon>Hyalomma</taxon>
    </lineage>
</organism>
<comment type="caution">
    <text evidence="1">The sequence shown here is derived from an EMBL/GenBank/DDBJ whole genome shotgun (WGS) entry which is preliminary data.</text>
</comment>
<evidence type="ECO:0000313" key="1">
    <source>
        <dbReference type="EMBL" id="KAH6932112.1"/>
    </source>
</evidence>
<protein>
    <submittedName>
        <fullName evidence="1">Uncharacterized protein</fullName>
    </submittedName>
</protein>
<dbReference type="Proteomes" id="UP000821845">
    <property type="component" value="Chromosome 4"/>
</dbReference>
<dbReference type="EMBL" id="CM023484">
    <property type="protein sequence ID" value="KAH6932112.1"/>
    <property type="molecule type" value="Genomic_DNA"/>
</dbReference>
<name>A0ACB7SDF0_HYAAI</name>
<accession>A0ACB7SDF0</accession>
<reference evidence="1" key="1">
    <citation type="submission" date="2020-05" db="EMBL/GenBank/DDBJ databases">
        <title>Large-scale comparative analyses of tick genomes elucidate their genetic diversity and vector capacities.</title>
        <authorList>
            <person name="Jia N."/>
            <person name="Wang J."/>
            <person name="Shi W."/>
            <person name="Du L."/>
            <person name="Sun Y."/>
            <person name="Zhan W."/>
            <person name="Jiang J."/>
            <person name="Wang Q."/>
            <person name="Zhang B."/>
            <person name="Ji P."/>
            <person name="Sakyi L.B."/>
            <person name="Cui X."/>
            <person name="Yuan T."/>
            <person name="Jiang B."/>
            <person name="Yang W."/>
            <person name="Lam T.T.-Y."/>
            <person name="Chang Q."/>
            <person name="Ding S."/>
            <person name="Wang X."/>
            <person name="Zhu J."/>
            <person name="Ruan X."/>
            <person name="Zhao L."/>
            <person name="Wei J."/>
            <person name="Que T."/>
            <person name="Du C."/>
            <person name="Cheng J."/>
            <person name="Dai P."/>
            <person name="Han X."/>
            <person name="Huang E."/>
            <person name="Gao Y."/>
            <person name="Liu J."/>
            <person name="Shao H."/>
            <person name="Ye R."/>
            <person name="Li L."/>
            <person name="Wei W."/>
            <person name="Wang X."/>
            <person name="Wang C."/>
            <person name="Yang T."/>
            <person name="Huo Q."/>
            <person name="Li W."/>
            <person name="Guo W."/>
            <person name="Chen H."/>
            <person name="Zhou L."/>
            <person name="Ni X."/>
            <person name="Tian J."/>
            <person name="Zhou Y."/>
            <person name="Sheng Y."/>
            <person name="Liu T."/>
            <person name="Pan Y."/>
            <person name="Xia L."/>
            <person name="Li J."/>
            <person name="Zhao F."/>
            <person name="Cao W."/>
        </authorList>
    </citation>
    <scope>NUCLEOTIDE SEQUENCE</scope>
    <source>
        <strain evidence="1">Hyas-2018</strain>
    </source>
</reference>
<keyword evidence="2" id="KW-1185">Reference proteome</keyword>
<sequence length="120" mass="13309">MGGVFHRFSLSSRVFQLSRLFRRVSVYIRDVPQVSPRIRCLRSRSSTALVENKKGSSKLRRPPAAKTGVTSTLIAVTACVSPRGEKELGYKVADPLWSPTDISFFLRDPCWRVTGGGSPL</sequence>
<gene>
    <name evidence="1" type="ORF">HPB50_002874</name>
</gene>
<evidence type="ECO:0000313" key="2">
    <source>
        <dbReference type="Proteomes" id="UP000821845"/>
    </source>
</evidence>